<dbReference type="InterPro" id="IPR014710">
    <property type="entry name" value="RmlC-like_jellyroll"/>
</dbReference>
<dbReference type="PANTHER" id="PTHR37694:SF1">
    <property type="entry name" value="SLR8022 PROTEIN"/>
    <property type="match status" value="1"/>
</dbReference>
<accession>A0A0S7BLG1</accession>
<dbReference type="Proteomes" id="UP000053370">
    <property type="component" value="Unassembled WGS sequence"/>
</dbReference>
<dbReference type="STRING" id="1678840.ATC1_131254"/>
<gene>
    <name evidence="2" type="ORF">ATC1_131254</name>
</gene>
<evidence type="ECO:0000259" key="1">
    <source>
        <dbReference type="Pfam" id="PF07883"/>
    </source>
</evidence>
<feature type="domain" description="Cupin type-2" evidence="1">
    <location>
        <begin position="42"/>
        <end position="109"/>
    </location>
</feature>
<name>A0A0S7BLG1_9CHLR</name>
<dbReference type="SUPFAM" id="SSF51182">
    <property type="entry name" value="RmlC-like cupins"/>
    <property type="match status" value="1"/>
</dbReference>
<evidence type="ECO:0000313" key="2">
    <source>
        <dbReference type="EMBL" id="GAP41269.1"/>
    </source>
</evidence>
<dbReference type="InterPro" id="IPR013096">
    <property type="entry name" value="Cupin_2"/>
</dbReference>
<protein>
    <submittedName>
        <fullName evidence="2">Protein containing cupin domain</fullName>
    </submittedName>
</protein>
<dbReference type="Gene3D" id="2.60.120.10">
    <property type="entry name" value="Jelly Rolls"/>
    <property type="match status" value="1"/>
</dbReference>
<dbReference type="CDD" id="cd02230">
    <property type="entry name" value="cupin_HP0902-like"/>
    <property type="match status" value="1"/>
</dbReference>
<dbReference type="PANTHER" id="PTHR37694">
    <property type="entry name" value="SLR8022 PROTEIN"/>
    <property type="match status" value="1"/>
</dbReference>
<dbReference type="OrthoDB" id="9793184at2"/>
<dbReference type="PATRIC" id="fig|1678840.3.peg.2702"/>
<sequence>MEKFIKNLDAAKVLSLVDQVNYLDGQIVSKTLAQNEAVSLTLFAFDQGEAISTHDSDGDALILVLDGKGQITIDGKDSILSVGQSILMPAKIPHAVYAIERFKMFLIVVFPKKGEKNESKS</sequence>
<dbReference type="AlphaFoldDB" id="A0A0S7BLG1"/>
<proteinExistence type="predicted"/>
<dbReference type="InterPro" id="IPR011051">
    <property type="entry name" value="RmlC_Cupin_sf"/>
</dbReference>
<evidence type="ECO:0000313" key="3">
    <source>
        <dbReference type="Proteomes" id="UP000053370"/>
    </source>
</evidence>
<dbReference type="RefSeq" id="WP_062282142.1">
    <property type="nucleotide sequence ID" value="NZ_DF968181.1"/>
</dbReference>
<dbReference type="EMBL" id="DF968181">
    <property type="protein sequence ID" value="GAP41269.1"/>
    <property type="molecule type" value="Genomic_DNA"/>
</dbReference>
<organism evidence="2">
    <name type="scientific">Flexilinea flocculi</name>
    <dbReference type="NCBI Taxonomy" id="1678840"/>
    <lineage>
        <taxon>Bacteria</taxon>
        <taxon>Bacillati</taxon>
        <taxon>Chloroflexota</taxon>
        <taxon>Anaerolineae</taxon>
        <taxon>Anaerolineales</taxon>
        <taxon>Anaerolineaceae</taxon>
        <taxon>Flexilinea</taxon>
    </lineage>
</organism>
<reference evidence="2" key="1">
    <citation type="journal article" date="2015" name="Genome Announc.">
        <title>Draft Genome Sequence of Anaerolineae Strain TC1, a Novel Isolate from a Methanogenic Wastewater Treatment System.</title>
        <authorList>
            <person name="Matsuura N."/>
            <person name="Tourlousse D.M."/>
            <person name="Sun L."/>
            <person name="Toyonaga M."/>
            <person name="Kuroda K."/>
            <person name="Ohashi A."/>
            <person name="Cruz R."/>
            <person name="Yamaguchi T."/>
            <person name="Sekiguchi Y."/>
        </authorList>
    </citation>
    <scope>NUCLEOTIDE SEQUENCE [LARGE SCALE GENOMIC DNA]</scope>
    <source>
        <strain evidence="2">TC1</strain>
    </source>
</reference>
<dbReference type="Pfam" id="PF07883">
    <property type="entry name" value="Cupin_2"/>
    <property type="match status" value="1"/>
</dbReference>
<keyword evidence="3" id="KW-1185">Reference proteome</keyword>